<dbReference type="SUPFAM" id="SSF53474">
    <property type="entry name" value="alpha/beta-Hydrolases"/>
    <property type="match status" value="1"/>
</dbReference>
<dbReference type="Proteomes" id="UP000747399">
    <property type="component" value="Unassembled WGS sequence"/>
</dbReference>
<dbReference type="SUPFAM" id="SSF68906">
    <property type="entry name" value="SAP domain"/>
    <property type="match status" value="1"/>
</dbReference>
<dbReference type="Pfam" id="PF10208">
    <property type="entry name" value="ARMET_C"/>
    <property type="match status" value="1"/>
</dbReference>
<feature type="region of interest" description="Disordered" evidence="1">
    <location>
        <begin position="423"/>
        <end position="515"/>
    </location>
</feature>
<keyword evidence="4" id="KW-1185">Reference proteome</keyword>
<dbReference type="Gene3D" id="1.10.720.30">
    <property type="entry name" value="SAP domain"/>
    <property type="match status" value="1"/>
</dbReference>
<protein>
    <recommendedName>
        <fullName evidence="2">ARMET C-terminal domain-containing protein</fullName>
    </recommendedName>
</protein>
<accession>A0A8J4EWR9</accession>
<organism evidence="3 4">
    <name type="scientific">Volvox africanus</name>
    <dbReference type="NCBI Taxonomy" id="51714"/>
    <lineage>
        <taxon>Eukaryota</taxon>
        <taxon>Viridiplantae</taxon>
        <taxon>Chlorophyta</taxon>
        <taxon>core chlorophytes</taxon>
        <taxon>Chlorophyceae</taxon>
        <taxon>CS clade</taxon>
        <taxon>Chlamydomonadales</taxon>
        <taxon>Volvocaceae</taxon>
        <taxon>Volvox</taxon>
    </lineage>
</organism>
<comment type="caution">
    <text evidence="3">The sequence shown here is derived from an EMBL/GenBank/DDBJ whole genome shotgun (WGS) entry which is preliminary data.</text>
</comment>
<name>A0A8J4EWR9_9CHLO</name>
<gene>
    <name evidence="3" type="ORF">Vafri_7240</name>
</gene>
<dbReference type="GO" id="GO:0047746">
    <property type="term" value="F:chlorophyllase activity"/>
    <property type="evidence" value="ECO:0007669"/>
    <property type="project" value="TreeGrafter"/>
</dbReference>
<dbReference type="GO" id="GO:0015996">
    <property type="term" value="P:chlorophyll catabolic process"/>
    <property type="evidence" value="ECO:0007669"/>
    <property type="project" value="TreeGrafter"/>
</dbReference>
<feature type="compositionally biased region" description="Polar residues" evidence="1">
    <location>
        <begin position="492"/>
        <end position="515"/>
    </location>
</feature>
<evidence type="ECO:0000259" key="2">
    <source>
        <dbReference type="Pfam" id="PF10208"/>
    </source>
</evidence>
<dbReference type="PANTHER" id="PTHR33428">
    <property type="entry name" value="CHLOROPHYLLASE-2, CHLOROPLASTIC"/>
    <property type="match status" value="1"/>
</dbReference>
<dbReference type="PANTHER" id="PTHR33428:SF14">
    <property type="entry name" value="CARBOXYLESTERASE TYPE B DOMAIN-CONTAINING PROTEIN"/>
    <property type="match status" value="1"/>
</dbReference>
<feature type="compositionally biased region" description="Low complexity" evidence="1">
    <location>
        <begin position="425"/>
        <end position="470"/>
    </location>
</feature>
<dbReference type="InterPro" id="IPR017395">
    <property type="entry name" value="Chlorophyllase-like"/>
</dbReference>
<evidence type="ECO:0000313" key="4">
    <source>
        <dbReference type="Proteomes" id="UP000747399"/>
    </source>
</evidence>
<proteinExistence type="predicted"/>
<dbReference type="EMBL" id="BNCO01000010">
    <property type="protein sequence ID" value="GIL51173.1"/>
    <property type="molecule type" value="Genomic_DNA"/>
</dbReference>
<evidence type="ECO:0000313" key="3">
    <source>
        <dbReference type="EMBL" id="GIL51173.1"/>
    </source>
</evidence>
<dbReference type="InterPro" id="IPR036361">
    <property type="entry name" value="SAP_dom_sf"/>
</dbReference>
<evidence type="ECO:0000256" key="1">
    <source>
        <dbReference type="SAM" id="MobiDB-lite"/>
    </source>
</evidence>
<dbReference type="InterPro" id="IPR029058">
    <property type="entry name" value="AB_hydrolase_fold"/>
</dbReference>
<reference evidence="3" key="1">
    <citation type="journal article" date="2021" name="Proc. Natl. Acad. Sci. U.S.A.">
        <title>Three genomes in the algal genus Volvox reveal the fate of a haploid sex-determining region after a transition to homothallism.</title>
        <authorList>
            <person name="Yamamoto K."/>
            <person name="Hamaji T."/>
            <person name="Kawai-Toyooka H."/>
            <person name="Matsuzaki R."/>
            <person name="Takahashi F."/>
            <person name="Nishimura Y."/>
            <person name="Kawachi M."/>
            <person name="Noguchi H."/>
            <person name="Minakuchi Y."/>
            <person name="Umen J.G."/>
            <person name="Toyoda A."/>
            <person name="Nozaki H."/>
        </authorList>
    </citation>
    <scope>NUCLEOTIDE SEQUENCE</scope>
    <source>
        <strain evidence="3">NIES-3780</strain>
    </source>
</reference>
<dbReference type="Gene3D" id="3.40.50.1820">
    <property type="entry name" value="alpha/beta hydrolase"/>
    <property type="match status" value="1"/>
</dbReference>
<dbReference type="InterPro" id="IPR019345">
    <property type="entry name" value="ARMET_C"/>
</dbReference>
<feature type="domain" description="ARMET C-terminal" evidence="2">
    <location>
        <begin position="526"/>
        <end position="559"/>
    </location>
</feature>
<dbReference type="Pfam" id="PF07224">
    <property type="entry name" value="Chlorophyllase"/>
    <property type="match status" value="1"/>
</dbReference>
<sequence>MEKQQHLRRYHNVISSSHANHSGLVNQYRWPRSVNAFEVAGSPVSPVAGPLPKGHDFSWTRADWRRLPPISLINCGAINLNGLQSPWLVSRRPARTGNAVCRAQEATDASSHSRSVAVSQYLGRGPYNISPPVQLRFLVGQGRSGALDCNVSVYLPQGAQQAGAPGWPMLVLSAGFLLHSGMYGSYAADLASWGLAVVLYDVPELVDDVTMVSVLGSILNACTSNVRVGPNVDTRAILLAGHSRGGKLSVLAAASDPRVKGIALLDPVDVTSMTPTGPGYPSALPAMRIACGPPRNIPALIVGAACNTGIIPPDANYRRFLTSCPGPCWFLELDGAGHLQFLDAKVDLLSAFVQSGPTPDEAVRRVSKAAVISWALEMAVPLARGEVVNSRQVLERLQQTVRLLEHQAPLSWSFKGFDVMRSPTSSGAARSGKGASDRGGAAAAAAASSSSSPSSNSSSQQSSTDSYFGSGPIPGVTHNAQQTEPGRVPQRSPATQATSTTQGQRGDNVGRDSQTSGCGCGWSYDELMRMRARELKAILVERRVDCSDCFEKGDLVKRIMDKC</sequence>
<dbReference type="AlphaFoldDB" id="A0A8J4EWR9"/>